<evidence type="ECO:0000259" key="3">
    <source>
        <dbReference type="Pfam" id="PF17853"/>
    </source>
</evidence>
<feature type="domain" description="PucR C-terminal helix-turn-helix" evidence="2">
    <location>
        <begin position="339"/>
        <end position="396"/>
    </location>
</feature>
<dbReference type="Pfam" id="PF13556">
    <property type="entry name" value="HTH_30"/>
    <property type="match status" value="1"/>
</dbReference>
<reference evidence="4" key="1">
    <citation type="journal article" date="2024" name="Int. J. Syst. Evol. Microbiol.">
        <title>Brooklawnia propionicigenes sp. nov., a facultatively anaerobic, propionate-producing bacterium isolated from a methanogenic reactor treating waste from cattle farms.</title>
        <authorList>
            <person name="Akita Y."/>
            <person name="Ueki A."/>
            <person name="Tonouchi A."/>
            <person name="Sugawara Y."/>
            <person name="Honma S."/>
            <person name="Kaku N."/>
            <person name="Ueki K."/>
        </authorList>
    </citation>
    <scope>NUCLEOTIDE SEQUENCE</scope>
    <source>
        <strain evidence="4">SH051</strain>
    </source>
</reference>
<dbReference type="EMBL" id="AP028056">
    <property type="protein sequence ID" value="BEH03399.1"/>
    <property type="molecule type" value="Genomic_DNA"/>
</dbReference>
<dbReference type="PANTHER" id="PTHR33744:SF7">
    <property type="entry name" value="PUCR FAMILY TRANSCRIPTIONAL REGULATOR"/>
    <property type="match status" value="1"/>
</dbReference>
<keyword evidence="5" id="KW-1185">Reference proteome</keyword>
<accession>A0AAN0MIU5</accession>
<gene>
    <name evidence="4" type="primary">fasR</name>
    <name evidence="4" type="ORF">brsh051_26800</name>
</gene>
<dbReference type="Pfam" id="PF17853">
    <property type="entry name" value="GGDEF_2"/>
    <property type="match status" value="1"/>
</dbReference>
<organism evidence="4 5">
    <name type="scientific">Brooklawnia propionicigenes</name>
    <dbReference type="NCBI Taxonomy" id="3041175"/>
    <lineage>
        <taxon>Bacteria</taxon>
        <taxon>Bacillati</taxon>
        <taxon>Actinomycetota</taxon>
        <taxon>Actinomycetes</taxon>
        <taxon>Propionibacteriales</taxon>
        <taxon>Propionibacteriaceae</taxon>
        <taxon>Brooklawnia</taxon>
    </lineage>
</organism>
<proteinExistence type="inferred from homology"/>
<dbReference type="AlphaFoldDB" id="A0AAN0MIU5"/>
<name>A0AAN0MIU5_9ACTN</name>
<dbReference type="PANTHER" id="PTHR33744">
    <property type="entry name" value="CARBOHYDRATE DIACID REGULATOR"/>
    <property type="match status" value="1"/>
</dbReference>
<dbReference type="Gene3D" id="1.10.10.2840">
    <property type="entry name" value="PucR C-terminal helix-turn-helix domain"/>
    <property type="match status" value="1"/>
</dbReference>
<protein>
    <submittedName>
        <fullName evidence="4">Fatty acid biosynthesis transcriptional regulator FasR</fullName>
    </submittedName>
</protein>
<dbReference type="InterPro" id="IPR051448">
    <property type="entry name" value="CdaR-like_regulators"/>
</dbReference>
<evidence type="ECO:0000313" key="4">
    <source>
        <dbReference type="EMBL" id="BEH03399.1"/>
    </source>
</evidence>
<dbReference type="InterPro" id="IPR041522">
    <property type="entry name" value="CdaR_GGDEF"/>
</dbReference>
<evidence type="ECO:0000313" key="5">
    <source>
        <dbReference type="Proteomes" id="UP001431656"/>
    </source>
</evidence>
<dbReference type="InterPro" id="IPR042070">
    <property type="entry name" value="PucR_C-HTH_sf"/>
</dbReference>
<evidence type="ECO:0000256" key="1">
    <source>
        <dbReference type="ARBA" id="ARBA00006754"/>
    </source>
</evidence>
<sequence length="403" mass="43228">MAVKAPASAGRSFVPAARTRSAIAKRLAAQAGRMSTAVVAEMEIRHPWYSDLSAEERSWVSMVANEGINGFVDWFADDAESDLDPARIFNVAPRSLTRKINLHQTVDLIRTTIDVVEAQIGQLMPRGDRAVLQTAILHYSREIAFAAAEVYARAAESRGSWDERIEALIVDAVVRADSNEDLLSRASTLGWHSQAPVVVAIGAMSDDEDFGGLRKDAERLGLVAMAALHGDRLVVVLSPTSPDAEPDQQASIGWLESLAAHFGSGPIVVGPPVAGLMRASESARAALSGARSAKAWPEGPRVLTARDLLPERALAGNGQARRELVESVYKPLLAAGGDLLETCVSFGDQGGSVEATARALFVHPNTVRYRLKRIAEVTGYSPSAPREAYVLRLAITLGRQHSN</sequence>
<dbReference type="KEGG" id="broo:brsh051_26800"/>
<feature type="domain" description="CdaR GGDEF-like" evidence="3">
    <location>
        <begin position="177"/>
        <end position="290"/>
    </location>
</feature>
<dbReference type="InterPro" id="IPR025736">
    <property type="entry name" value="PucR_C-HTH_dom"/>
</dbReference>
<comment type="similarity">
    <text evidence="1">Belongs to the CdaR family.</text>
</comment>
<dbReference type="Proteomes" id="UP001431656">
    <property type="component" value="Chromosome"/>
</dbReference>
<dbReference type="RefSeq" id="WP_286265861.1">
    <property type="nucleotide sequence ID" value="NZ_AP028056.1"/>
</dbReference>
<evidence type="ECO:0000259" key="2">
    <source>
        <dbReference type="Pfam" id="PF13556"/>
    </source>
</evidence>